<evidence type="ECO:0000259" key="1">
    <source>
        <dbReference type="PROSITE" id="PS50106"/>
    </source>
</evidence>
<dbReference type="Gene3D" id="2.30.42.10">
    <property type="match status" value="1"/>
</dbReference>
<protein>
    <submittedName>
        <fullName evidence="2">PDZ domain (Also known as DHR or GLGF)</fullName>
    </submittedName>
</protein>
<dbReference type="STRING" id="28122.SAMN02745108_01239"/>
<dbReference type="AlphaFoldDB" id="A0A1T4MEC8"/>
<feature type="domain" description="PDZ" evidence="1">
    <location>
        <begin position="14"/>
        <end position="84"/>
    </location>
</feature>
<dbReference type="PROSITE" id="PS50106">
    <property type="entry name" value="PDZ"/>
    <property type="match status" value="1"/>
</dbReference>
<dbReference type="Proteomes" id="UP000190449">
    <property type="component" value="Unassembled WGS sequence"/>
</dbReference>
<proteinExistence type="predicted"/>
<dbReference type="InterPro" id="IPR036034">
    <property type="entry name" value="PDZ_sf"/>
</dbReference>
<dbReference type="SMART" id="SM00228">
    <property type="entry name" value="PDZ"/>
    <property type="match status" value="1"/>
</dbReference>
<organism evidence="2 3">
    <name type="scientific">Fibrobacter intestinalis</name>
    <dbReference type="NCBI Taxonomy" id="28122"/>
    <lineage>
        <taxon>Bacteria</taxon>
        <taxon>Pseudomonadati</taxon>
        <taxon>Fibrobacterota</taxon>
        <taxon>Fibrobacteria</taxon>
        <taxon>Fibrobacterales</taxon>
        <taxon>Fibrobacteraceae</taxon>
        <taxon>Fibrobacter</taxon>
    </lineage>
</organism>
<evidence type="ECO:0000313" key="3">
    <source>
        <dbReference type="Proteomes" id="UP000190449"/>
    </source>
</evidence>
<sequence>MKFGTLFACSVGVVAAIAADSFGGIGLVLLENRNGIVVKNIVPGTPAANADLNVGDRIISVDGEFLQQKSLENILPLFRGADNKPIELIYVRDGDTLQTTLRRTILTTRDVPVLGDSAYKLEGKKQVFAYVMENENYKLIFIEDSSKSEISNENGVNVKKGGFRVLDIRENFIRVEKKFSGRVFFSDLNGRMNSKNFGK</sequence>
<dbReference type="InterPro" id="IPR041489">
    <property type="entry name" value="PDZ_6"/>
</dbReference>
<accession>A0A1T4MEC8</accession>
<dbReference type="InterPro" id="IPR001478">
    <property type="entry name" value="PDZ"/>
</dbReference>
<dbReference type="SUPFAM" id="SSF50156">
    <property type="entry name" value="PDZ domain-like"/>
    <property type="match status" value="1"/>
</dbReference>
<gene>
    <name evidence="2" type="ORF">SAMN02745108_01239</name>
</gene>
<evidence type="ECO:0000313" key="2">
    <source>
        <dbReference type="EMBL" id="SJZ65273.1"/>
    </source>
</evidence>
<reference evidence="2 3" key="1">
    <citation type="submission" date="2017-02" db="EMBL/GenBank/DDBJ databases">
        <authorList>
            <person name="Peterson S.W."/>
        </authorList>
    </citation>
    <scope>NUCLEOTIDE SEQUENCE [LARGE SCALE GENOMIC DNA]</scope>
    <source>
        <strain evidence="2 3">ATCC 43854</strain>
    </source>
</reference>
<dbReference type="EMBL" id="FUWU01000017">
    <property type="protein sequence ID" value="SJZ65273.1"/>
    <property type="molecule type" value="Genomic_DNA"/>
</dbReference>
<dbReference type="Pfam" id="PF17820">
    <property type="entry name" value="PDZ_6"/>
    <property type="match status" value="1"/>
</dbReference>
<name>A0A1T4MEC8_9BACT</name>
<dbReference type="RefSeq" id="WP_158222160.1">
    <property type="nucleotide sequence ID" value="NZ_FUWU01000017.1"/>
</dbReference>